<dbReference type="GO" id="GO:0010183">
    <property type="term" value="P:pollen tube guidance"/>
    <property type="evidence" value="ECO:0007669"/>
    <property type="project" value="InterPro"/>
</dbReference>
<protein>
    <recommendedName>
        <fullName evidence="4">CCG-binding protein 1</fullName>
    </recommendedName>
</protein>
<sequence>MIRSVMLRSCPSSSPLLREAYPTTRSSPSLLTARTPNFTSTVCSSSRTPSYIPKLEPFSRSKFERGIKDPPLIEKCENELSDYCSTLEGDESYSCWRAYFELKDLEKEMPKQDVEKLILQAGGVKTLVGCLHGIAAIQKEKKLGFKSAKPSNVGKGERECPIPDGLPKSADELEEEERGRMPDSPFTRLLRIKGRHPVWYSPAPDHETD</sequence>
<dbReference type="STRING" id="106549.A0A540KGI9"/>
<evidence type="ECO:0000313" key="3">
    <source>
        <dbReference type="Proteomes" id="UP000315295"/>
    </source>
</evidence>
<evidence type="ECO:0000256" key="1">
    <source>
        <dbReference type="SAM" id="MobiDB-lite"/>
    </source>
</evidence>
<dbReference type="PANTHER" id="PTHR36345">
    <property type="entry name" value="CCG-BINDING PROTEIN 1"/>
    <property type="match status" value="1"/>
</dbReference>
<organism evidence="2 3">
    <name type="scientific">Malus baccata</name>
    <name type="common">Siberian crab apple</name>
    <name type="synonym">Pyrus baccata</name>
    <dbReference type="NCBI Taxonomy" id="106549"/>
    <lineage>
        <taxon>Eukaryota</taxon>
        <taxon>Viridiplantae</taxon>
        <taxon>Streptophyta</taxon>
        <taxon>Embryophyta</taxon>
        <taxon>Tracheophyta</taxon>
        <taxon>Spermatophyta</taxon>
        <taxon>Magnoliopsida</taxon>
        <taxon>eudicotyledons</taxon>
        <taxon>Gunneridae</taxon>
        <taxon>Pentapetalae</taxon>
        <taxon>rosids</taxon>
        <taxon>fabids</taxon>
        <taxon>Rosales</taxon>
        <taxon>Rosaceae</taxon>
        <taxon>Amygdaloideae</taxon>
        <taxon>Maleae</taxon>
        <taxon>Malus</taxon>
    </lineage>
</organism>
<evidence type="ECO:0000313" key="2">
    <source>
        <dbReference type="EMBL" id="TQD73102.1"/>
    </source>
</evidence>
<dbReference type="Proteomes" id="UP000315295">
    <property type="component" value="Unassembled WGS sequence"/>
</dbReference>
<gene>
    <name evidence="2" type="ORF">C1H46_041363</name>
</gene>
<name>A0A540KGI9_MALBA</name>
<proteinExistence type="predicted"/>
<dbReference type="GO" id="GO:0005634">
    <property type="term" value="C:nucleus"/>
    <property type="evidence" value="ECO:0007669"/>
    <property type="project" value="TreeGrafter"/>
</dbReference>
<dbReference type="InterPro" id="IPR037502">
    <property type="entry name" value="CBP1"/>
</dbReference>
<reference evidence="2 3" key="1">
    <citation type="journal article" date="2019" name="G3 (Bethesda)">
        <title>Sequencing of a Wild Apple (Malus baccata) Genome Unravels the Differences Between Cultivated and Wild Apple Species Regarding Disease Resistance and Cold Tolerance.</title>
        <authorList>
            <person name="Chen X."/>
        </authorList>
    </citation>
    <scope>NUCLEOTIDE SEQUENCE [LARGE SCALE GENOMIC DNA]</scope>
    <source>
        <strain evidence="3">cv. Shandingzi</strain>
        <tissue evidence="2">Leaves</tissue>
    </source>
</reference>
<keyword evidence="3" id="KW-1185">Reference proteome</keyword>
<dbReference type="GO" id="GO:0005829">
    <property type="term" value="C:cytosol"/>
    <property type="evidence" value="ECO:0007669"/>
    <property type="project" value="TreeGrafter"/>
</dbReference>
<dbReference type="AlphaFoldDB" id="A0A540KGI9"/>
<comment type="caution">
    <text evidence="2">The sequence shown here is derived from an EMBL/GenBank/DDBJ whole genome shotgun (WGS) entry which is preliminary data.</text>
</comment>
<accession>A0A540KGI9</accession>
<evidence type="ECO:0008006" key="4">
    <source>
        <dbReference type="Google" id="ProtNLM"/>
    </source>
</evidence>
<dbReference type="EMBL" id="VIEB01001330">
    <property type="protein sequence ID" value="TQD73102.1"/>
    <property type="molecule type" value="Genomic_DNA"/>
</dbReference>
<feature type="region of interest" description="Disordered" evidence="1">
    <location>
        <begin position="146"/>
        <end position="188"/>
    </location>
</feature>
<dbReference type="PANTHER" id="PTHR36345:SF1">
    <property type="entry name" value="CCG-BINDING PROTEIN 1"/>
    <property type="match status" value="1"/>
</dbReference>
<dbReference type="GO" id="GO:0036033">
    <property type="term" value="F:mediator complex binding"/>
    <property type="evidence" value="ECO:0007669"/>
    <property type="project" value="InterPro"/>
</dbReference>